<evidence type="ECO:0000313" key="1">
    <source>
        <dbReference type="EMBL" id="KAF2488999.1"/>
    </source>
</evidence>
<keyword evidence="2" id="KW-1185">Reference proteome</keyword>
<sequence length="80" mass="8536">MIRRKGRPSMSVLLTVCEKASVYSTALEKASLLQPELESLTTHGNARGPLQAFQSCLNARVTQAPDARPLGGKELVSAPS</sequence>
<name>A0A6A6QAB7_9PEZI</name>
<dbReference type="AlphaFoldDB" id="A0A6A6QAB7"/>
<dbReference type="EMBL" id="MU004200">
    <property type="protein sequence ID" value="KAF2488999.1"/>
    <property type="molecule type" value="Genomic_DNA"/>
</dbReference>
<protein>
    <submittedName>
        <fullName evidence="1">Uncharacterized protein</fullName>
    </submittedName>
</protein>
<reference evidence="1" key="1">
    <citation type="journal article" date="2020" name="Stud. Mycol.">
        <title>101 Dothideomycetes genomes: a test case for predicting lifestyles and emergence of pathogens.</title>
        <authorList>
            <person name="Haridas S."/>
            <person name="Albert R."/>
            <person name="Binder M."/>
            <person name="Bloem J."/>
            <person name="Labutti K."/>
            <person name="Salamov A."/>
            <person name="Andreopoulos B."/>
            <person name="Baker S."/>
            <person name="Barry K."/>
            <person name="Bills G."/>
            <person name="Bluhm B."/>
            <person name="Cannon C."/>
            <person name="Castanera R."/>
            <person name="Culley D."/>
            <person name="Daum C."/>
            <person name="Ezra D."/>
            <person name="Gonzalez J."/>
            <person name="Henrissat B."/>
            <person name="Kuo A."/>
            <person name="Liang C."/>
            <person name="Lipzen A."/>
            <person name="Lutzoni F."/>
            <person name="Magnuson J."/>
            <person name="Mondo S."/>
            <person name="Nolan M."/>
            <person name="Ohm R."/>
            <person name="Pangilinan J."/>
            <person name="Park H.-J."/>
            <person name="Ramirez L."/>
            <person name="Alfaro M."/>
            <person name="Sun H."/>
            <person name="Tritt A."/>
            <person name="Yoshinaga Y."/>
            <person name="Zwiers L.-H."/>
            <person name="Turgeon B."/>
            <person name="Goodwin S."/>
            <person name="Spatafora J."/>
            <person name="Crous P."/>
            <person name="Grigoriev I."/>
        </authorList>
    </citation>
    <scope>NUCLEOTIDE SEQUENCE</scope>
    <source>
        <strain evidence="1">CBS 269.34</strain>
    </source>
</reference>
<evidence type="ECO:0000313" key="2">
    <source>
        <dbReference type="Proteomes" id="UP000799750"/>
    </source>
</evidence>
<accession>A0A6A6QAB7</accession>
<dbReference type="Proteomes" id="UP000799750">
    <property type="component" value="Unassembled WGS sequence"/>
</dbReference>
<proteinExistence type="predicted"/>
<gene>
    <name evidence="1" type="ORF">BU16DRAFT_220816</name>
</gene>
<organism evidence="1 2">
    <name type="scientific">Lophium mytilinum</name>
    <dbReference type="NCBI Taxonomy" id="390894"/>
    <lineage>
        <taxon>Eukaryota</taxon>
        <taxon>Fungi</taxon>
        <taxon>Dikarya</taxon>
        <taxon>Ascomycota</taxon>
        <taxon>Pezizomycotina</taxon>
        <taxon>Dothideomycetes</taxon>
        <taxon>Pleosporomycetidae</taxon>
        <taxon>Mytilinidiales</taxon>
        <taxon>Mytilinidiaceae</taxon>
        <taxon>Lophium</taxon>
    </lineage>
</organism>